<name>A0A2R4MCT5_9HYPH</name>
<dbReference type="EMBL" id="CP021330">
    <property type="protein sequence ID" value="AVX03822.1"/>
    <property type="molecule type" value="Genomic_DNA"/>
</dbReference>
<evidence type="ECO:0000256" key="1">
    <source>
        <dbReference type="SAM" id="Phobius"/>
    </source>
</evidence>
<keyword evidence="1" id="KW-0472">Membrane</keyword>
<feature type="transmembrane region" description="Helical" evidence="1">
    <location>
        <begin position="12"/>
        <end position="32"/>
    </location>
</feature>
<sequence>MLEKPSLIRRAAIGKTIGLVFGLIAFFILPMITPEVTLTFRFGVALYLIMMGGFIGIMGVFTYHPVLHMPMPWWVRGPMIGGFMMLVLWMIAQPQFDAVAIAMFGENSIFSSGAWSIVDGLIIGALMSFLATRFGGEGKETVGQ</sequence>
<dbReference type="Proteomes" id="UP000258927">
    <property type="component" value="Chromosome"/>
</dbReference>
<evidence type="ECO:0000313" key="2">
    <source>
        <dbReference type="EMBL" id="AVX03822.1"/>
    </source>
</evidence>
<dbReference type="KEGG" id="mmyr:MXMO3_01291"/>
<protein>
    <submittedName>
        <fullName evidence="2">Uncharacterized protein</fullName>
    </submittedName>
</protein>
<evidence type="ECO:0000313" key="3">
    <source>
        <dbReference type="Proteomes" id="UP000258927"/>
    </source>
</evidence>
<keyword evidence="3" id="KW-1185">Reference proteome</keyword>
<keyword evidence="1" id="KW-1133">Transmembrane helix</keyword>
<feature type="transmembrane region" description="Helical" evidence="1">
    <location>
        <begin position="38"/>
        <end position="61"/>
    </location>
</feature>
<reference evidence="2 3" key="1">
    <citation type="submission" date="2017-05" db="EMBL/GenBank/DDBJ databases">
        <title>Genome Analysis of Maritalea myrionectae HL2708#5.</title>
        <authorList>
            <consortium name="Cotde Inc.-PKNU"/>
            <person name="Jang D."/>
            <person name="Oh H.-M."/>
        </authorList>
    </citation>
    <scope>NUCLEOTIDE SEQUENCE [LARGE SCALE GENOMIC DNA]</scope>
    <source>
        <strain evidence="2 3">HL2708#5</strain>
    </source>
</reference>
<proteinExistence type="predicted"/>
<gene>
    <name evidence="2" type="ORF">MXMO3_01291</name>
</gene>
<dbReference type="RefSeq" id="WP_117395320.1">
    <property type="nucleotide sequence ID" value="NZ_CP021330.1"/>
</dbReference>
<feature type="transmembrane region" description="Helical" evidence="1">
    <location>
        <begin position="112"/>
        <end position="131"/>
    </location>
</feature>
<keyword evidence="1" id="KW-0812">Transmembrane</keyword>
<organism evidence="2 3">
    <name type="scientific">Maritalea myrionectae</name>
    <dbReference type="NCBI Taxonomy" id="454601"/>
    <lineage>
        <taxon>Bacteria</taxon>
        <taxon>Pseudomonadati</taxon>
        <taxon>Pseudomonadota</taxon>
        <taxon>Alphaproteobacteria</taxon>
        <taxon>Hyphomicrobiales</taxon>
        <taxon>Devosiaceae</taxon>
        <taxon>Maritalea</taxon>
    </lineage>
</organism>
<feature type="transmembrane region" description="Helical" evidence="1">
    <location>
        <begin position="73"/>
        <end position="92"/>
    </location>
</feature>
<accession>A0A2R4MCT5</accession>
<dbReference type="AlphaFoldDB" id="A0A2R4MCT5"/>